<keyword evidence="7 8" id="KW-0472">Membrane</keyword>
<dbReference type="Pfam" id="PF01769">
    <property type="entry name" value="MgtE"/>
    <property type="match status" value="1"/>
</dbReference>
<dbReference type="InterPro" id="IPR006667">
    <property type="entry name" value="SLC41_membr_dom"/>
</dbReference>
<evidence type="ECO:0000256" key="7">
    <source>
        <dbReference type="ARBA" id="ARBA00023136"/>
    </source>
</evidence>
<feature type="transmembrane region" description="Helical" evidence="8">
    <location>
        <begin position="122"/>
        <end position="144"/>
    </location>
</feature>
<protein>
    <submittedName>
        <fullName evidence="10">MgtE integral membrane protein</fullName>
    </submittedName>
</protein>
<dbReference type="SUPFAM" id="SSF161093">
    <property type="entry name" value="MgtE membrane domain-like"/>
    <property type="match status" value="1"/>
</dbReference>
<evidence type="ECO:0000313" key="10">
    <source>
        <dbReference type="EMBL" id="KKP66723.1"/>
    </source>
</evidence>
<proteinExistence type="inferred from homology"/>
<dbReference type="GO" id="GO:0008324">
    <property type="term" value="F:monoatomic cation transmembrane transporter activity"/>
    <property type="evidence" value="ECO:0007669"/>
    <property type="project" value="InterPro"/>
</dbReference>
<feature type="transmembrane region" description="Helical" evidence="8">
    <location>
        <begin position="90"/>
        <end position="116"/>
    </location>
</feature>
<evidence type="ECO:0000256" key="1">
    <source>
        <dbReference type="ARBA" id="ARBA00004141"/>
    </source>
</evidence>
<comment type="similarity">
    <text evidence="2">Belongs to the SLC41A transporter family.</text>
</comment>
<sequence>MNKDGIEYADDDKESVWTLMKLRVPSLVLGLVLGVALSFVTSRFEEVLAVNISVAFFIPFVVYMADAVGTQTQNIYSRDLKSGKALFRKYLFKESILGITLGLIFGLIIFPVIIFWFNSFELALAVSLSTFGAIASAPLIALLITEVLELEHLDPAVGAGPIATVIQDTASVLIYGFIASALIL</sequence>
<reference evidence="10 11" key="1">
    <citation type="journal article" date="2015" name="Nature">
        <title>rRNA introns, odd ribosomes, and small enigmatic genomes across a large radiation of phyla.</title>
        <authorList>
            <person name="Brown C.T."/>
            <person name="Hug L.A."/>
            <person name="Thomas B.C."/>
            <person name="Sharon I."/>
            <person name="Castelle C.J."/>
            <person name="Singh A."/>
            <person name="Wilkins M.J."/>
            <person name="Williams K.H."/>
            <person name="Banfield J.F."/>
        </authorList>
    </citation>
    <scope>NUCLEOTIDE SEQUENCE [LARGE SCALE GENOMIC DNA]</scope>
</reference>
<dbReference type="EMBL" id="LBPY01000003">
    <property type="protein sequence ID" value="KKP66723.1"/>
    <property type="molecule type" value="Genomic_DNA"/>
</dbReference>
<evidence type="ECO:0000256" key="4">
    <source>
        <dbReference type="ARBA" id="ARBA00022692"/>
    </source>
</evidence>
<evidence type="ECO:0000259" key="9">
    <source>
        <dbReference type="Pfam" id="PF01769"/>
    </source>
</evidence>
<evidence type="ECO:0000256" key="3">
    <source>
        <dbReference type="ARBA" id="ARBA00022448"/>
    </source>
</evidence>
<dbReference type="Proteomes" id="UP000034952">
    <property type="component" value="Unassembled WGS sequence"/>
</dbReference>
<dbReference type="PANTHER" id="PTHR41394">
    <property type="entry name" value="MAGNESIUM TRANSPORTER MGTE"/>
    <property type="match status" value="1"/>
</dbReference>
<keyword evidence="5" id="KW-0460">Magnesium</keyword>
<evidence type="ECO:0000256" key="2">
    <source>
        <dbReference type="ARBA" id="ARBA00009749"/>
    </source>
</evidence>
<evidence type="ECO:0000256" key="6">
    <source>
        <dbReference type="ARBA" id="ARBA00022989"/>
    </source>
</evidence>
<evidence type="ECO:0000256" key="8">
    <source>
        <dbReference type="SAM" id="Phobius"/>
    </source>
</evidence>
<keyword evidence="3" id="KW-0813">Transport</keyword>
<dbReference type="PATRIC" id="fig|1618761.3.peg.197"/>
<feature type="transmembrane region" description="Helical" evidence="8">
    <location>
        <begin position="156"/>
        <end position="183"/>
    </location>
</feature>
<dbReference type="PANTHER" id="PTHR41394:SF5">
    <property type="entry name" value="SLC41A_MGTE INTEGRAL MEMBRANE DOMAIN-CONTAINING PROTEIN"/>
    <property type="match status" value="1"/>
</dbReference>
<dbReference type="AlphaFoldDB" id="A0A0G0BB82"/>
<dbReference type="Gene3D" id="1.10.357.20">
    <property type="entry name" value="SLC41 divalent cation transporters, integral membrane domain"/>
    <property type="match status" value="1"/>
</dbReference>
<gene>
    <name evidence="10" type="ORF">UR64_C0003G0016</name>
</gene>
<feature type="transmembrane region" description="Helical" evidence="8">
    <location>
        <begin position="22"/>
        <end position="41"/>
    </location>
</feature>
<dbReference type="InterPro" id="IPR036739">
    <property type="entry name" value="SLC41_membr_dom_sf"/>
</dbReference>
<feature type="domain" description="SLC41A/MgtE integral membrane" evidence="9">
    <location>
        <begin position="58"/>
        <end position="176"/>
    </location>
</feature>
<comment type="subcellular location">
    <subcellularLocation>
        <location evidence="1">Membrane</location>
        <topology evidence="1">Multi-pass membrane protein</topology>
    </subcellularLocation>
</comment>
<evidence type="ECO:0000313" key="11">
    <source>
        <dbReference type="Proteomes" id="UP000034952"/>
    </source>
</evidence>
<evidence type="ECO:0000256" key="5">
    <source>
        <dbReference type="ARBA" id="ARBA00022842"/>
    </source>
</evidence>
<keyword evidence="4 8" id="KW-0812">Transmembrane</keyword>
<feature type="transmembrane region" description="Helical" evidence="8">
    <location>
        <begin position="47"/>
        <end position="69"/>
    </location>
</feature>
<keyword evidence="6 8" id="KW-1133">Transmembrane helix</keyword>
<dbReference type="GO" id="GO:0016020">
    <property type="term" value="C:membrane"/>
    <property type="evidence" value="ECO:0007669"/>
    <property type="project" value="UniProtKB-SubCell"/>
</dbReference>
<accession>A0A0G0BB82</accession>
<organism evidence="10 11">
    <name type="scientific">Candidatus Nomurabacteria bacterium GW2011_GWE1_35_16</name>
    <dbReference type="NCBI Taxonomy" id="1618761"/>
    <lineage>
        <taxon>Bacteria</taxon>
        <taxon>Candidatus Nomuraibacteriota</taxon>
    </lineage>
</organism>
<name>A0A0G0BB82_9BACT</name>
<comment type="caution">
    <text evidence="10">The sequence shown here is derived from an EMBL/GenBank/DDBJ whole genome shotgun (WGS) entry which is preliminary data.</text>
</comment>